<evidence type="ECO:0000313" key="10">
    <source>
        <dbReference type="Proteomes" id="UP001168877"/>
    </source>
</evidence>
<dbReference type="AlphaFoldDB" id="A0AA39T8U4"/>
<dbReference type="GO" id="GO:0008270">
    <property type="term" value="F:zinc ion binding"/>
    <property type="evidence" value="ECO:0007669"/>
    <property type="project" value="UniProtKB-KW"/>
</dbReference>
<evidence type="ECO:0000259" key="8">
    <source>
        <dbReference type="PROSITE" id="PS51795"/>
    </source>
</evidence>
<evidence type="ECO:0000256" key="2">
    <source>
        <dbReference type="ARBA" id="ARBA00009374"/>
    </source>
</evidence>
<comment type="similarity">
    <text evidence="2">Belongs to the FLZ family.</text>
</comment>
<evidence type="ECO:0000256" key="1">
    <source>
        <dbReference type="ARBA" id="ARBA00004496"/>
    </source>
</evidence>
<feature type="region of interest" description="Disordered" evidence="7">
    <location>
        <begin position="94"/>
        <end position="116"/>
    </location>
</feature>
<keyword evidence="5" id="KW-0862">Zinc</keyword>
<dbReference type="PANTHER" id="PTHR33059:SF4">
    <property type="entry name" value="FCS-LIKE ZINC FINGER 5"/>
    <property type="match status" value="1"/>
</dbReference>
<organism evidence="9 10">
    <name type="scientific">Acer saccharum</name>
    <name type="common">Sugar maple</name>
    <dbReference type="NCBI Taxonomy" id="4024"/>
    <lineage>
        <taxon>Eukaryota</taxon>
        <taxon>Viridiplantae</taxon>
        <taxon>Streptophyta</taxon>
        <taxon>Embryophyta</taxon>
        <taxon>Tracheophyta</taxon>
        <taxon>Spermatophyta</taxon>
        <taxon>Magnoliopsida</taxon>
        <taxon>eudicotyledons</taxon>
        <taxon>Gunneridae</taxon>
        <taxon>Pentapetalae</taxon>
        <taxon>rosids</taxon>
        <taxon>malvids</taxon>
        <taxon>Sapindales</taxon>
        <taxon>Sapindaceae</taxon>
        <taxon>Hippocastanoideae</taxon>
        <taxon>Acereae</taxon>
        <taxon>Acer</taxon>
    </lineage>
</organism>
<reference evidence="9" key="2">
    <citation type="submission" date="2023-06" db="EMBL/GenBank/DDBJ databases">
        <authorList>
            <person name="Swenson N.G."/>
            <person name="Wegrzyn J.L."/>
            <person name="Mcevoy S.L."/>
        </authorList>
    </citation>
    <scope>NUCLEOTIDE SEQUENCE</scope>
    <source>
        <strain evidence="9">NS2018</strain>
        <tissue evidence="9">Leaf</tissue>
    </source>
</reference>
<evidence type="ECO:0000256" key="3">
    <source>
        <dbReference type="ARBA" id="ARBA00022490"/>
    </source>
</evidence>
<dbReference type="InterPro" id="IPR007650">
    <property type="entry name" value="Zf-FLZ_dom"/>
</dbReference>
<evidence type="ECO:0000256" key="7">
    <source>
        <dbReference type="SAM" id="MobiDB-lite"/>
    </source>
</evidence>
<sequence length="116" mass="13294">MKKSSSLPNKLQDRQPVFTMSPLEVIEESVDRINVSGKLASFLEKCHFCKKRTSTRDDVFMDGCMRGFCSTDCRDKQIAIDKFNKPYDYKYPEGDINIDNRKGSNLKNKASGSRSR</sequence>
<evidence type="ECO:0000313" key="9">
    <source>
        <dbReference type="EMBL" id="KAK0605106.1"/>
    </source>
</evidence>
<evidence type="ECO:0000256" key="6">
    <source>
        <dbReference type="PROSITE-ProRule" id="PRU01131"/>
    </source>
</evidence>
<keyword evidence="4" id="KW-0479">Metal-binding</keyword>
<comment type="caution">
    <text evidence="9">The sequence shown here is derived from an EMBL/GenBank/DDBJ whole genome shotgun (WGS) entry which is preliminary data.</text>
</comment>
<dbReference type="PROSITE" id="PS51795">
    <property type="entry name" value="ZF_FLZ"/>
    <property type="match status" value="1"/>
</dbReference>
<name>A0AA39T8U4_ACESA</name>
<keyword evidence="3" id="KW-0963">Cytoplasm</keyword>
<feature type="domain" description="FLZ-type" evidence="8">
    <location>
        <begin position="41"/>
        <end position="85"/>
    </location>
</feature>
<dbReference type="GO" id="GO:0005737">
    <property type="term" value="C:cytoplasm"/>
    <property type="evidence" value="ECO:0007669"/>
    <property type="project" value="UniProtKB-SubCell"/>
</dbReference>
<keyword evidence="10" id="KW-1185">Reference proteome</keyword>
<feature type="zinc finger region" description="FLZ-type" evidence="6">
    <location>
        <begin position="41"/>
        <end position="85"/>
    </location>
</feature>
<dbReference type="PANTHER" id="PTHR33059">
    <property type="entry name" value="FCS-LIKE ZINC FINGER 5"/>
    <property type="match status" value="1"/>
</dbReference>
<keyword evidence="5" id="KW-0863">Zinc-finger</keyword>
<feature type="compositionally biased region" description="Polar residues" evidence="7">
    <location>
        <begin position="103"/>
        <end position="116"/>
    </location>
</feature>
<reference evidence="9" key="1">
    <citation type="journal article" date="2022" name="Plant J.">
        <title>Strategies of tolerance reflected in two North American maple genomes.</title>
        <authorList>
            <person name="McEvoy S.L."/>
            <person name="Sezen U.U."/>
            <person name="Trouern-Trend A."/>
            <person name="McMahon S.M."/>
            <person name="Schaberg P.G."/>
            <person name="Yang J."/>
            <person name="Wegrzyn J.L."/>
            <person name="Swenson N.G."/>
        </authorList>
    </citation>
    <scope>NUCLEOTIDE SEQUENCE</scope>
    <source>
        <strain evidence="9">NS2018</strain>
    </source>
</reference>
<dbReference type="Proteomes" id="UP001168877">
    <property type="component" value="Unassembled WGS sequence"/>
</dbReference>
<proteinExistence type="inferred from homology"/>
<evidence type="ECO:0000256" key="4">
    <source>
        <dbReference type="ARBA" id="ARBA00022723"/>
    </source>
</evidence>
<gene>
    <name evidence="9" type="ORF">LWI29_022818</name>
</gene>
<comment type="subcellular location">
    <subcellularLocation>
        <location evidence="1">Cytoplasm</location>
    </subcellularLocation>
</comment>
<protein>
    <recommendedName>
        <fullName evidence="8">FLZ-type domain-containing protein</fullName>
    </recommendedName>
</protein>
<accession>A0AA39T8U4</accession>
<dbReference type="Pfam" id="PF04570">
    <property type="entry name" value="zf-FLZ"/>
    <property type="match status" value="1"/>
</dbReference>
<dbReference type="EMBL" id="JAUESC010000002">
    <property type="protein sequence ID" value="KAK0605106.1"/>
    <property type="molecule type" value="Genomic_DNA"/>
</dbReference>
<evidence type="ECO:0000256" key="5">
    <source>
        <dbReference type="ARBA" id="ARBA00022771"/>
    </source>
</evidence>